<dbReference type="PANTHER" id="PTHR11240">
    <property type="entry name" value="RIBONUCLEASE T2"/>
    <property type="match status" value="1"/>
</dbReference>
<dbReference type="Proteomes" id="UP000794436">
    <property type="component" value="Unassembled WGS sequence"/>
</dbReference>
<name>A0A8K1C8C9_PYTOL</name>
<protein>
    <submittedName>
        <fullName evidence="3">Uncharacterized protein</fullName>
    </submittedName>
</protein>
<dbReference type="InterPro" id="IPR036430">
    <property type="entry name" value="RNase_T2-like_sf"/>
</dbReference>
<gene>
    <name evidence="3" type="ORF">Poli38472_011881</name>
</gene>
<dbReference type="PANTHER" id="PTHR11240:SF22">
    <property type="entry name" value="RIBONUCLEASE T2"/>
    <property type="match status" value="1"/>
</dbReference>
<dbReference type="GO" id="GO:0003723">
    <property type="term" value="F:RNA binding"/>
    <property type="evidence" value="ECO:0007669"/>
    <property type="project" value="InterPro"/>
</dbReference>
<comment type="caution">
    <text evidence="3">The sequence shown here is derived from an EMBL/GenBank/DDBJ whole genome shotgun (WGS) entry which is preliminary data.</text>
</comment>
<dbReference type="PROSITE" id="PS00531">
    <property type="entry name" value="RNASE_T2_2"/>
    <property type="match status" value="1"/>
</dbReference>
<dbReference type="InterPro" id="IPR001568">
    <property type="entry name" value="RNase_T2-like"/>
</dbReference>
<dbReference type="EMBL" id="SPLM01000112">
    <property type="protein sequence ID" value="TMW58293.1"/>
    <property type="molecule type" value="Genomic_DNA"/>
</dbReference>
<comment type="similarity">
    <text evidence="1 2">Belongs to the RNase T2 family.</text>
</comment>
<evidence type="ECO:0000313" key="3">
    <source>
        <dbReference type="EMBL" id="TMW58293.1"/>
    </source>
</evidence>
<sequence>MTESVPSQRSLSDLLRTSTVMVFQSLATIALFVASASATDYVGGWVPGTPKAQCVDICVNSKATPTCLTNAPECLAKRQRPGDFDYMVFEQIFVPQFCRDLLLGVDSTISHQNVNPYPAGVQCVEEVVKSELTIHGLWPNYNDGYAGCCNVTDTIINHPLNAVEFAAAQTPLLEKMSAKWVDPTQSNTYDTLCEIYNHEFQKHGLCYNAFEADYAKAAVNYFEAALAVAEKLDTATQQINTWAKQSKPQTTLEQIDALYGKKVQALCSKPDGTNKLSAIRTCWAKPEVANATGPFTQIDCAAATASSATVPCNTTEPISLKKYVSPKNNCT</sequence>
<dbReference type="GO" id="GO:0006401">
    <property type="term" value="P:RNA catabolic process"/>
    <property type="evidence" value="ECO:0007669"/>
    <property type="project" value="TreeGrafter"/>
</dbReference>
<dbReference type="Gene3D" id="3.90.730.10">
    <property type="entry name" value="Ribonuclease T2-like"/>
    <property type="match status" value="1"/>
</dbReference>
<evidence type="ECO:0000313" key="4">
    <source>
        <dbReference type="Proteomes" id="UP000794436"/>
    </source>
</evidence>
<proteinExistence type="inferred from homology"/>
<dbReference type="SUPFAM" id="SSF55895">
    <property type="entry name" value="Ribonuclease Rh-like"/>
    <property type="match status" value="1"/>
</dbReference>
<evidence type="ECO:0000256" key="1">
    <source>
        <dbReference type="ARBA" id="ARBA00007469"/>
    </source>
</evidence>
<accession>A0A8K1C8C9</accession>
<dbReference type="InterPro" id="IPR033130">
    <property type="entry name" value="RNase_T2_His_AS_2"/>
</dbReference>
<organism evidence="3 4">
    <name type="scientific">Pythium oligandrum</name>
    <name type="common">Mycoparasitic fungus</name>
    <dbReference type="NCBI Taxonomy" id="41045"/>
    <lineage>
        <taxon>Eukaryota</taxon>
        <taxon>Sar</taxon>
        <taxon>Stramenopiles</taxon>
        <taxon>Oomycota</taxon>
        <taxon>Peronosporomycetes</taxon>
        <taxon>Pythiales</taxon>
        <taxon>Pythiaceae</taxon>
        <taxon>Pythium</taxon>
    </lineage>
</organism>
<dbReference type="Pfam" id="PF00445">
    <property type="entry name" value="Ribonuclease_T2"/>
    <property type="match status" value="1"/>
</dbReference>
<dbReference type="GO" id="GO:0005576">
    <property type="term" value="C:extracellular region"/>
    <property type="evidence" value="ECO:0007669"/>
    <property type="project" value="TreeGrafter"/>
</dbReference>
<dbReference type="PROSITE" id="PS00530">
    <property type="entry name" value="RNASE_T2_1"/>
    <property type="match status" value="1"/>
</dbReference>
<dbReference type="OrthoDB" id="435754at2759"/>
<keyword evidence="4" id="KW-1185">Reference proteome</keyword>
<dbReference type="FunFam" id="3.90.730.10:FF:000011">
    <property type="entry name" value="Uncharacterized protein"/>
    <property type="match status" value="1"/>
</dbReference>
<evidence type="ECO:0000256" key="2">
    <source>
        <dbReference type="RuleBase" id="RU004328"/>
    </source>
</evidence>
<dbReference type="InterPro" id="IPR018188">
    <property type="entry name" value="RNase_T2_His_AS_1"/>
</dbReference>
<dbReference type="GO" id="GO:0033897">
    <property type="term" value="F:ribonuclease T2 activity"/>
    <property type="evidence" value="ECO:0007669"/>
    <property type="project" value="InterPro"/>
</dbReference>
<dbReference type="AlphaFoldDB" id="A0A8K1C8C9"/>
<reference evidence="3" key="1">
    <citation type="submission" date="2019-03" db="EMBL/GenBank/DDBJ databases">
        <title>Long read genome sequence of the mycoparasitic Pythium oligandrum ATCC 38472 isolated from sugarbeet rhizosphere.</title>
        <authorList>
            <person name="Gaulin E."/>
        </authorList>
    </citation>
    <scope>NUCLEOTIDE SEQUENCE</scope>
    <source>
        <strain evidence="3">ATCC 38472_TT</strain>
    </source>
</reference>